<dbReference type="AlphaFoldDB" id="A0A949NC59"/>
<reference evidence="1" key="1">
    <citation type="submission" date="2021-06" db="EMBL/GenBank/DDBJ databases">
        <title>Description of novel taxa of the family Lachnospiraceae.</title>
        <authorList>
            <person name="Chaplin A.V."/>
            <person name="Sokolova S.R."/>
            <person name="Pikina A.P."/>
            <person name="Korzhanova M."/>
            <person name="Belova V."/>
            <person name="Korostin D."/>
            <person name="Efimov B.A."/>
        </authorList>
    </citation>
    <scope>NUCLEOTIDE SEQUENCE</scope>
    <source>
        <strain evidence="1">ASD5720</strain>
    </source>
</reference>
<name>A0A949NC59_9FIRM</name>
<proteinExistence type="predicted"/>
<gene>
    <name evidence="1" type="ORF">KTH89_17375</name>
</gene>
<organism evidence="1 2">
    <name type="scientific">Diplocloster agilis</name>
    <dbReference type="NCBI Taxonomy" id="2850323"/>
    <lineage>
        <taxon>Bacteria</taxon>
        <taxon>Bacillati</taxon>
        <taxon>Bacillota</taxon>
        <taxon>Clostridia</taxon>
        <taxon>Lachnospirales</taxon>
        <taxon>Lachnospiraceae</taxon>
        <taxon>Diplocloster</taxon>
    </lineage>
</organism>
<dbReference type="RefSeq" id="WP_158346936.1">
    <property type="nucleotide sequence ID" value="NZ_JAHQCW010000032.1"/>
</dbReference>
<comment type="caution">
    <text evidence="1">The sequence shown here is derived from an EMBL/GenBank/DDBJ whole genome shotgun (WGS) entry which is preliminary data.</text>
</comment>
<evidence type="ECO:0008006" key="3">
    <source>
        <dbReference type="Google" id="ProtNLM"/>
    </source>
</evidence>
<dbReference type="Proteomes" id="UP000712157">
    <property type="component" value="Unassembled WGS sequence"/>
</dbReference>
<keyword evidence="2" id="KW-1185">Reference proteome</keyword>
<sequence length="121" mass="14273">MLIGICTQTEEVFRDGLDLFTARYHYNLHCEYFAWREDLLYRMKGQQFDVIFVGLKGAIGMETVIGVRDMDTRVPLVWISSEKEFISQSYRLDTTMFLVWPVTPEQVCGAMLRCMEKYIHE</sequence>
<accession>A0A949NC59</accession>
<evidence type="ECO:0000313" key="1">
    <source>
        <dbReference type="EMBL" id="MBU9738317.1"/>
    </source>
</evidence>
<protein>
    <recommendedName>
        <fullName evidence="3">Stage 0 sporulation protein A homolog</fullName>
    </recommendedName>
</protein>
<dbReference type="EMBL" id="JAHQCW010000032">
    <property type="protein sequence ID" value="MBU9738317.1"/>
    <property type="molecule type" value="Genomic_DNA"/>
</dbReference>
<evidence type="ECO:0000313" key="2">
    <source>
        <dbReference type="Proteomes" id="UP000712157"/>
    </source>
</evidence>